<keyword evidence="2" id="KW-1185">Reference proteome</keyword>
<dbReference type="EMBL" id="JANHOG010000212">
    <property type="protein sequence ID" value="KAJ3556786.1"/>
    <property type="molecule type" value="Genomic_DNA"/>
</dbReference>
<reference evidence="1" key="1">
    <citation type="submission" date="2022-07" db="EMBL/GenBank/DDBJ databases">
        <title>Genome Sequence of Phlebia brevispora.</title>
        <authorList>
            <person name="Buettner E."/>
        </authorList>
    </citation>
    <scope>NUCLEOTIDE SEQUENCE</scope>
    <source>
        <strain evidence="1">MPL23</strain>
    </source>
</reference>
<proteinExistence type="predicted"/>
<comment type="caution">
    <text evidence="1">The sequence shown here is derived from an EMBL/GenBank/DDBJ whole genome shotgun (WGS) entry which is preliminary data.</text>
</comment>
<evidence type="ECO:0000313" key="1">
    <source>
        <dbReference type="EMBL" id="KAJ3556786.1"/>
    </source>
</evidence>
<sequence>MAPPGLGLDVAQARAKIEERLEAHDQELVALAERYQREHDRIAELGRQLRSEINSIAPIAHLPPELMSKIFEEYVADHWRAIDCYKIFNHYEWLVILHVCRGWRRLALDTPGVWTSIPPLRPEYVELALSRSRNCPLTMLSSPISSESHLTTFYRAIIRELPRIRVADFYVTDELQALFSSDPAANLDETSLISKELSLQLGLDVGVTSPILPALSLAKMPLLTSLNVGHASLGLITALIRPTLTVLNVWFSTPVSAVELISLIRELPLLRRLELSRVQALSVPSSTDALASCTVPLRHLKFSCLLGDPPSMGMAQLLDCLVFPMDAEICYYAHKSTFAESMLVLPLVVSKAIISTSPTPNESVTKFRPYSISFMSPIGMEVQVLGAPASGAHQMRLRMCLESCTDGSAIQIFELFDLTEMRYMDISIKMESETWIRLFRDKPLLKVNKLRLSEYAYPEDWLDILSTPLYSTSSSTPFIPSGKRYLFPNLKILDLKDQTFRAKHDEVHKDDMLPRIIQRLLEFCRLRGYPLDELHITQPINLVTETDLATLKDPRIAKSFKIEDASVQDWRQPVWRGW</sequence>
<gene>
    <name evidence="1" type="ORF">NM688_g1832</name>
</gene>
<evidence type="ECO:0000313" key="2">
    <source>
        <dbReference type="Proteomes" id="UP001148662"/>
    </source>
</evidence>
<organism evidence="1 2">
    <name type="scientific">Phlebia brevispora</name>
    <dbReference type="NCBI Taxonomy" id="194682"/>
    <lineage>
        <taxon>Eukaryota</taxon>
        <taxon>Fungi</taxon>
        <taxon>Dikarya</taxon>
        <taxon>Basidiomycota</taxon>
        <taxon>Agaricomycotina</taxon>
        <taxon>Agaricomycetes</taxon>
        <taxon>Polyporales</taxon>
        <taxon>Meruliaceae</taxon>
        <taxon>Phlebia</taxon>
    </lineage>
</organism>
<name>A0ACC1TAE7_9APHY</name>
<dbReference type="Proteomes" id="UP001148662">
    <property type="component" value="Unassembled WGS sequence"/>
</dbReference>
<protein>
    <submittedName>
        <fullName evidence="1">Uncharacterized protein</fullName>
    </submittedName>
</protein>
<accession>A0ACC1TAE7</accession>